<comment type="caution">
    <text evidence="2">The sequence shown here is derived from an EMBL/GenBank/DDBJ whole genome shotgun (WGS) entry which is preliminary data.</text>
</comment>
<sequence>MDTKQPNYTKAIALDRAHPYPSAQKALNSAITTTIGLGLFGGLCYATCCGCFAIILAKRGEMEAKENEGKR</sequence>
<dbReference type="EMBL" id="CASHTH010002432">
    <property type="protein sequence ID" value="CAI8029743.1"/>
    <property type="molecule type" value="Genomic_DNA"/>
</dbReference>
<keyword evidence="1" id="KW-0812">Transmembrane</keyword>
<feature type="transmembrane region" description="Helical" evidence="1">
    <location>
        <begin position="35"/>
        <end position="57"/>
    </location>
</feature>
<evidence type="ECO:0000313" key="3">
    <source>
        <dbReference type="Proteomes" id="UP001174909"/>
    </source>
</evidence>
<dbReference type="AlphaFoldDB" id="A0AA35SGV1"/>
<name>A0AA35SGV1_GEOBA</name>
<keyword evidence="1" id="KW-1133">Transmembrane helix</keyword>
<protein>
    <submittedName>
        <fullName evidence="2">Uncharacterized protein</fullName>
    </submittedName>
</protein>
<proteinExistence type="predicted"/>
<keyword evidence="1" id="KW-0472">Membrane</keyword>
<keyword evidence="3" id="KW-1185">Reference proteome</keyword>
<evidence type="ECO:0000256" key="1">
    <source>
        <dbReference type="SAM" id="Phobius"/>
    </source>
</evidence>
<reference evidence="2" key="1">
    <citation type="submission" date="2023-03" db="EMBL/GenBank/DDBJ databases">
        <authorList>
            <person name="Steffen K."/>
            <person name="Cardenas P."/>
        </authorList>
    </citation>
    <scope>NUCLEOTIDE SEQUENCE</scope>
</reference>
<organism evidence="2 3">
    <name type="scientific">Geodia barretti</name>
    <name type="common">Barrett's horny sponge</name>
    <dbReference type="NCBI Taxonomy" id="519541"/>
    <lineage>
        <taxon>Eukaryota</taxon>
        <taxon>Metazoa</taxon>
        <taxon>Porifera</taxon>
        <taxon>Demospongiae</taxon>
        <taxon>Heteroscleromorpha</taxon>
        <taxon>Tetractinellida</taxon>
        <taxon>Astrophorina</taxon>
        <taxon>Geodiidae</taxon>
        <taxon>Geodia</taxon>
    </lineage>
</organism>
<dbReference type="Proteomes" id="UP001174909">
    <property type="component" value="Unassembled WGS sequence"/>
</dbReference>
<gene>
    <name evidence="2" type="ORF">GBAR_LOCUS16870</name>
</gene>
<accession>A0AA35SGV1</accession>
<evidence type="ECO:0000313" key="2">
    <source>
        <dbReference type="EMBL" id="CAI8029743.1"/>
    </source>
</evidence>